<evidence type="ECO:0000313" key="1">
    <source>
        <dbReference type="EMBL" id="RPA70879.1"/>
    </source>
</evidence>
<dbReference type="AlphaFoldDB" id="A0A3N4H7P9"/>
<keyword evidence="2" id="KW-1185">Reference proteome</keyword>
<dbReference type="Proteomes" id="UP000275078">
    <property type="component" value="Unassembled WGS sequence"/>
</dbReference>
<name>A0A3N4H7P9_ASCIM</name>
<protein>
    <submittedName>
        <fullName evidence="1">Uncharacterized protein</fullName>
    </submittedName>
</protein>
<dbReference type="EMBL" id="ML120025">
    <property type="protein sequence ID" value="RPA70879.1"/>
    <property type="molecule type" value="Genomic_DNA"/>
</dbReference>
<gene>
    <name evidence="1" type="ORF">BJ508DRAFT_336679</name>
</gene>
<evidence type="ECO:0000313" key="2">
    <source>
        <dbReference type="Proteomes" id="UP000275078"/>
    </source>
</evidence>
<accession>A0A3N4H7P9</accession>
<organism evidence="1 2">
    <name type="scientific">Ascobolus immersus RN42</name>
    <dbReference type="NCBI Taxonomy" id="1160509"/>
    <lineage>
        <taxon>Eukaryota</taxon>
        <taxon>Fungi</taxon>
        <taxon>Dikarya</taxon>
        <taxon>Ascomycota</taxon>
        <taxon>Pezizomycotina</taxon>
        <taxon>Pezizomycetes</taxon>
        <taxon>Pezizales</taxon>
        <taxon>Ascobolaceae</taxon>
        <taxon>Ascobolus</taxon>
    </lineage>
</organism>
<proteinExistence type="predicted"/>
<sequence>MDSEPLFNKPDDRLNEEDNARSNYQSTMSALHRMIQDEEGNLEATANRKNTDHYLLYNVRKIMRAWPGFSEKTKIRLCDPEHKKHVAALGALHSFYRNSAEGNRGSRNKRQNAVVPIPPFVRNVPVTILCVLPELHPNNMTLERLKLIRPDRQGVDGPLKPELGMVEVTFNIDGRLTLETLLDRFLQHQRLRSTFGYNKERFPMSLEMYQSFNPTDKRIRQPAPATLPLHDDYDFHMTVGTHGPDIAARKLPNGIWFHAVMHRYCPDGNTTDNIVRDAPVSHPLSRYANYKTYQAATWPLPPKLDPVGFICVHPAQSRLNRIRSRLDPHQKSLMPSYKLVTTLVFAPKPLPDATGPSPTAGSSWTTFQLSIDSGTRPQPPGKHLLLEFTRWRTPLTTWE</sequence>
<reference evidence="1 2" key="1">
    <citation type="journal article" date="2018" name="Nat. Ecol. Evol.">
        <title>Pezizomycetes genomes reveal the molecular basis of ectomycorrhizal truffle lifestyle.</title>
        <authorList>
            <person name="Murat C."/>
            <person name="Payen T."/>
            <person name="Noel B."/>
            <person name="Kuo A."/>
            <person name="Morin E."/>
            <person name="Chen J."/>
            <person name="Kohler A."/>
            <person name="Krizsan K."/>
            <person name="Balestrini R."/>
            <person name="Da Silva C."/>
            <person name="Montanini B."/>
            <person name="Hainaut M."/>
            <person name="Levati E."/>
            <person name="Barry K.W."/>
            <person name="Belfiori B."/>
            <person name="Cichocki N."/>
            <person name="Clum A."/>
            <person name="Dockter R.B."/>
            <person name="Fauchery L."/>
            <person name="Guy J."/>
            <person name="Iotti M."/>
            <person name="Le Tacon F."/>
            <person name="Lindquist E.A."/>
            <person name="Lipzen A."/>
            <person name="Malagnac F."/>
            <person name="Mello A."/>
            <person name="Molinier V."/>
            <person name="Miyauchi S."/>
            <person name="Poulain J."/>
            <person name="Riccioni C."/>
            <person name="Rubini A."/>
            <person name="Sitrit Y."/>
            <person name="Splivallo R."/>
            <person name="Traeger S."/>
            <person name="Wang M."/>
            <person name="Zifcakova L."/>
            <person name="Wipf D."/>
            <person name="Zambonelli A."/>
            <person name="Paolocci F."/>
            <person name="Nowrousian M."/>
            <person name="Ottonello S."/>
            <person name="Baldrian P."/>
            <person name="Spatafora J.W."/>
            <person name="Henrissat B."/>
            <person name="Nagy L.G."/>
            <person name="Aury J.M."/>
            <person name="Wincker P."/>
            <person name="Grigoriev I.V."/>
            <person name="Bonfante P."/>
            <person name="Martin F.M."/>
        </authorList>
    </citation>
    <scope>NUCLEOTIDE SEQUENCE [LARGE SCALE GENOMIC DNA]</scope>
    <source>
        <strain evidence="1 2">RN42</strain>
    </source>
</reference>